<organism evidence="1">
    <name type="scientific">human gut metagenome</name>
    <dbReference type="NCBI Taxonomy" id="408170"/>
    <lineage>
        <taxon>unclassified sequences</taxon>
        <taxon>metagenomes</taxon>
        <taxon>organismal metagenomes</taxon>
    </lineage>
</organism>
<name>K1S9C0_9ZZZZ</name>
<feature type="non-terminal residue" evidence="1">
    <location>
        <position position="1"/>
    </location>
</feature>
<accession>K1S9C0</accession>
<sequence length="192" mass="22772">AITRPELLMQVLQKERDPKKIDRLLNLIPRRMVSEEMAYEAIRKNSRCLHLLAPEIISKRIAERAVREDPQAIQWVPQHLRTPEMCLYAESNYLHLRIYVPESVAKGDNIYSFHRRVDQTLRQPLDYAQYKILYTGGSVVVDDVTTRAGYVGCCRVTYDRKKDEFSFQQLTRQQEQTFRAVRMRKTQRKMKL</sequence>
<reference evidence="1" key="1">
    <citation type="journal article" date="2013" name="Environ. Microbiol.">
        <title>Microbiota from the distal guts of lean and obese adolescents exhibit partial functional redundancy besides clear differences in community structure.</title>
        <authorList>
            <person name="Ferrer M."/>
            <person name="Ruiz A."/>
            <person name="Lanza F."/>
            <person name="Haange S.B."/>
            <person name="Oberbach A."/>
            <person name="Till H."/>
            <person name="Bargiela R."/>
            <person name="Campoy C."/>
            <person name="Segura M.T."/>
            <person name="Richter M."/>
            <person name="von Bergen M."/>
            <person name="Seifert J."/>
            <person name="Suarez A."/>
        </authorList>
    </citation>
    <scope>NUCLEOTIDE SEQUENCE</scope>
</reference>
<gene>
    <name evidence="1" type="ORF">LEA_14431</name>
</gene>
<evidence type="ECO:0000313" key="1">
    <source>
        <dbReference type="EMBL" id="EKC57287.1"/>
    </source>
</evidence>
<proteinExistence type="predicted"/>
<protein>
    <submittedName>
        <fullName evidence="1">Uncharacterized protein</fullName>
    </submittedName>
</protein>
<dbReference type="EMBL" id="AJWY01009814">
    <property type="protein sequence ID" value="EKC57287.1"/>
    <property type="molecule type" value="Genomic_DNA"/>
</dbReference>
<comment type="caution">
    <text evidence="1">The sequence shown here is derived from an EMBL/GenBank/DDBJ whole genome shotgun (WGS) entry which is preliminary data.</text>
</comment>
<dbReference type="AlphaFoldDB" id="K1S9C0"/>